<dbReference type="PANTHER" id="PTHR45833">
    <property type="entry name" value="METHIONINE SYNTHASE"/>
    <property type="match status" value="1"/>
</dbReference>
<dbReference type="Gene3D" id="1.10.1240.10">
    <property type="entry name" value="Methionine synthase domain"/>
    <property type="match status" value="1"/>
</dbReference>
<evidence type="ECO:0000256" key="19">
    <source>
        <dbReference type="PROSITE-ProRule" id="PRU00333"/>
    </source>
</evidence>
<dbReference type="Gene3D" id="3.20.20.330">
    <property type="entry name" value="Homocysteine-binding-like domain"/>
    <property type="match status" value="1"/>
</dbReference>
<feature type="binding site" evidence="19">
    <location>
        <position position="194"/>
    </location>
    <ligand>
        <name>Zn(2+)</name>
        <dbReference type="ChEBI" id="CHEBI:29105"/>
    </ligand>
</feature>
<comment type="catalytic activity">
    <reaction evidence="1">
        <text>(6S)-5-methyl-5,6,7,8-tetrahydrofolate + L-homocysteine = (6S)-5,6,7,8-tetrahydrofolate + L-methionine</text>
        <dbReference type="Rhea" id="RHEA:11172"/>
        <dbReference type="ChEBI" id="CHEBI:18608"/>
        <dbReference type="ChEBI" id="CHEBI:57453"/>
        <dbReference type="ChEBI" id="CHEBI:57844"/>
        <dbReference type="ChEBI" id="CHEBI:58199"/>
        <dbReference type="EC" id="2.1.1.13"/>
    </reaction>
</comment>
<dbReference type="Pfam" id="PF02310">
    <property type="entry name" value="B12-binding"/>
    <property type="match status" value="1"/>
</dbReference>
<comment type="cofactor">
    <cofactor evidence="3">
        <name>methylcob(III)alamin</name>
        <dbReference type="ChEBI" id="CHEBI:28115"/>
    </cofactor>
</comment>
<comment type="similarity">
    <text evidence="5">Belongs to the vitamin-B12 dependent methionine synthase family.</text>
</comment>
<dbReference type="SUPFAM" id="SSF51717">
    <property type="entry name" value="Dihydropteroate synthetase-like"/>
    <property type="match status" value="1"/>
</dbReference>
<dbReference type="SMART" id="SM01018">
    <property type="entry name" value="B12-binding_2"/>
    <property type="match status" value="1"/>
</dbReference>
<dbReference type="GO" id="GO:0046653">
    <property type="term" value="P:tetrahydrofolate metabolic process"/>
    <property type="evidence" value="ECO:0007669"/>
    <property type="project" value="TreeGrafter"/>
</dbReference>
<dbReference type="Proteomes" id="UP000824044">
    <property type="component" value="Unassembled WGS sequence"/>
</dbReference>
<dbReference type="PROSITE" id="PS51332">
    <property type="entry name" value="B12_BINDING"/>
    <property type="match status" value="1"/>
</dbReference>
<dbReference type="GO" id="GO:0008705">
    <property type="term" value="F:methionine synthase activity"/>
    <property type="evidence" value="ECO:0007669"/>
    <property type="project" value="UniProtKB-EC"/>
</dbReference>
<dbReference type="PANTHER" id="PTHR45833:SF1">
    <property type="entry name" value="METHIONINE SYNTHASE"/>
    <property type="match status" value="1"/>
</dbReference>
<dbReference type="AlphaFoldDB" id="A0A9D2DW13"/>
<dbReference type="GO" id="GO:0046872">
    <property type="term" value="F:metal ion binding"/>
    <property type="evidence" value="ECO:0007669"/>
    <property type="project" value="UniProtKB-KW"/>
</dbReference>
<dbReference type="EMBL" id="DXBS01000034">
    <property type="protein sequence ID" value="HIZ24130.1"/>
    <property type="molecule type" value="Genomic_DNA"/>
</dbReference>
<dbReference type="PROSITE" id="PS50970">
    <property type="entry name" value="HCY"/>
    <property type="match status" value="1"/>
</dbReference>
<comment type="caution">
    <text evidence="24">The sequence shown here is derived from an EMBL/GenBank/DDBJ whole genome shotgun (WGS) entry which is preliminary data.</text>
</comment>
<feature type="domain" description="Hcy-binding" evidence="20">
    <location>
        <begin position="1"/>
        <end position="274"/>
    </location>
</feature>
<keyword evidence="13 19" id="KW-0479">Metal-binding</keyword>
<evidence type="ECO:0000259" key="21">
    <source>
        <dbReference type="PROSITE" id="PS50972"/>
    </source>
</evidence>
<dbReference type="Gene3D" id="3.20.20.20">
    <property type="entry name" value="Dihydropteroate synthase-like"/>
    <property type="match status" value="1"/>
</dbReference>
<evidence type="ECO:0000256" key="1">
    <source>
        <dbReference type="ARBA" id="ARBA00001700"/>
    </source>
</evidence>
<dbReference type="SUPFAM" id="SSF52242">
    <property type="entry name" value="Cobalamin (vitamin B12)-binding domain"/>
    <property type="match status" value="1"/>
</dbReference>
<keyword evidence="15" id="KW-0486">Methionine biosynthesis</keyword>
<dbReference type="Pfam" id="PF02607">
    <property type="entry name" value="B12-binding_2"/>
    <property type="match status" value="1"/>
</dbReference>
<dbReference type="InterPro" id="IPR036724">
    <property type="entry name" value="Cobalamin-bd_sf"/>
</dbReference>
<evidence type="ECO:0000313" key="24">
    <source>
        <dbReference type="EMBL" id="HIZ24130.1"/>
    </source>
</evidence>
<evidence type="ECO:0000256" key="11">
    <source>
        <dbReference type="ARBA" id="ARBA00022679"/>
    </source>
</evidence>
<dbReference type="SUPFAM" id="SSF82282">
    <property type="entry name" value="Homocysteine S-methyltransferase"/>
    <property type="match status" value="1"/>
</dbReference>
<feature type="binding site" evidence="19">
    <location>
        <position position="260"/>
    </location>
    <ligand>
        <name>Zn(2+)</name>
        <dbReference type="ChEBI" id="CHEBI:29105"/>
    </ligand>
</feature>
<evidence type="ECO:0000256" key="10">
    <source>
        <dbReference type="ARBA" id="ARBA00022628"/>
    </source>
</evidence>
<feature type="domain" description="B12-binding" evidence="22">
    <location>
        <begin position="660"/>
        <end position="780"/>
    </location>
</feature>
<dbReference type="Gene3D" id="3.40.50.280">
    <property type="entry name" value="Cobalamin-binding domain"/>
    <property type="match status" value="1"/>
</dbReference>
<dbReference type="InterPro" id="IPR003759">
    <property type="entry name" value="Cbl-bd_cap"/>
</dbReference>
<comment type="function">
    <text evidence="17">Catalyzes the transfer of a methyl group from methyl-cobalamin to homocysteine, yielding enzyme-bound cob(I)alamin and methionine. Subsequently, remethylates the cofactor using methyltetrahydrofolate.</text>
</comment>
<evidence type="ECO:0000259" key="22">
    <source>
        <dbReference type="PROSITE" id="PS51332"/>
    </source>
</evidence>
<dbReference type="InterPro" id="IPR003726">
    <property type="entry name" value="HCY_dom"/>
</dbReference>
<keyword evidence="16" id="KW-0170">Cobalt</keyword>
<keyword evidence="14 19" id="KW-0862">Zinc</keyword>
<evidence type="ECO:0000256" key="9">
    <source>
        <dbReference type="ARBA" id="ARBA00022605"/>
    </source>
</evidence>
<dbReference type="InterPro" id="IPR000489">
    <property type="entry name" value="Pterin-binding_dom"/>
</dbReference>
<evidence type="ECO:0000259" key="20">
    <source>
        <dbReference type="PROSITE" id="PS50970"/>
    </source>
</evidence>
<comment type="pathway">
    <text evidence="4">Amino-acid biosynthesis; L-methionine biosynthesis via de novo pathway; L-methionine from L-homocysteine (MetH route): step 1/1.</text>
</comment>
<dbReference type="Pfam" id="PF00809">
    <property type="entry name" value="Pterin_bind"/>
    <property type="match status" value="1"/>
</dbReference>
<dbReference type="EC" id="2.1.1.13" evidence="6"/>
<keyword evidence="9" id="KW-0028">Amino-acid biosynthesis</keyword>
<reference evidence="24" key="2">
    <citation type="submission" date="2021-04" db="EMBL/GenBank/DDBJ databases">
        <authorList>
            <person name="Gilroy R."/>
        </authorList>
    </citation>
    <scope>NUCLEOTIDE SEQUENCE</scope>
    <source>
        <strain evidence="24">CHK33-5263</strain>
    </source>
</reference>
<keyword evidence="11 19" id="KW-0808">Transferase</keyword>
<keyword evidence="10" id="KW-0846">Cobalamin</keyword>
<evidence type="ECO:0000256" key="8">
    <source>
        <dbReference type="ARBA" id="ARBA00022603"/>
    </source>
</evidence>
<dbReference type="GO" id="GO:0032259">
    <property type="term" value="P:methylation"/>
    <property type="evidence" value="ECO:0007669"/>
    <property type="project" value="UniProtKB-KW"/>
</dbReference>
<evidence type="ECO:0000256" key="14">
    <source>
        <dbReference type="ARBA" id="ARBA00022833"/>
    </source>
</evidence>
<dbReference type="InterPro" id="IPR011005">
    <property type="entry name" value="Dihydropteroate_synth-like_sf"/>
</dbReference>
<name>A0A9D2DW13_9FIRM</name>
<gene>
    <name evidence="24" type="ORF">H9812_01450</name>
</gene>
<comment type="cofactor">
    <cofactor evidence="2 19">
        <name>Zn(2+)</name>
        <dbReference type="ChEBI" id="CHEBI:29105"/>
    </cofactor>
</comment>
<evidence type="ECO:0000256" key="3">
    <source>
        <dbReference type="ARBA" id="ARBA00001956"/>
    </source>
</evidence>
<evidence type="ECO:0000256" key="12">
    <source>
        <dbReference type="ARBA" id="ARBA00022691"/>
    </source>
</evidence>
<evidence type="ECO:0000256" key="6">
    <source>
        <dbReference type="ARBA" id="ARBA00012032"/>
    </source>
</evidence>
<dbReference type="PROSITE" id="PS51337">
    <property type="entry name" value="B12_BINDING_NTER"/>
    <property type="match status" value="1"/>
</dbReference>
<accession>A0A9D2DW13</accession>
<evidence type="ECO:0000256" key="15">
    <source>
        <dbReference type="ARBA" id="ARBA00023167"/>
    </source>
</evidence>
<evidence type="ECO:0000256" key="2">
    <source>
        <dbReference type="ARBA" id="ARBA00001947"/>
    </source>
</evidence>
<evidence type="ECO:0000256" key="5">
    <source>
        <dbReference type="ARBA" id="ARBA00010398"/>
    </source>
</evidence>
<keyword evidence="8 19" id="KW-0489">Methyltransferase</keyword>
<dbReference type="GO" id="GO:0031419">
    <property type="term" value="F:cobalamin binding"/>
    <property type="evidence" value="ECO:0007669"/>
    <property type="project" value="UniProtKB-KW"/>
</dbReference>
<evidence type="ECO:0000256" key="4">
    <source>
        <dbReference type="ARBA" id="ARBA00005178"/>
    </source>
</evidence>
<sequence>MLPLGKQVILLDGGFGSELERLGLGEAVPEELNLTHPEAVRAIHRSYAAAGADIITANSFGLNAVKYRGDYAIEGLARAAVENARTAGKPVFFDVGPTGALLAPVGTLTFDEAYSAFAEIAELTRDMVDGYIVETFSDLYELKACVLALKEHTDRPVFATATFDGSGRTLTGSTPEIVAELLEGLGVDALGVNCSLGPKELAPIVRRLLAATELPVIVQPNRGLPRLVGGKTVYDLSEDEFAAWTEKFVAMGVAVIGGCCGTTPDFIRRISSCKGRAVPVRSVQKGTIVTSATKLVAIENVKICGERMNPTGKKALKEALAAENYDYLVSEALKQEEAGADLLDLNVGIPKIDEPAVMRRAVCAVQEYCDLPLQIDSSDAAAIEAGVRQYNGVPLINSVNGEEEVMARVFPIAKKYGAVVLGLTMDSRGVPRTAQERFAIAQRIVKRAEEYGIPRRKVMIDTLVLTASAEQALVSETVRALSMVRALGVQTALGVSNVSFGLPNRPLLNKTFLTMALTSGLNMPILNPLDGEMTGAVRAYNVLANLDAGAADYIEAYRDFTPAAQTTAAVKREGTTPAADLYDCVKRGLKADARALTEAELATKPPLVIVNDILVRALEEVGALYEQGKLFLPQLIASAEAAKEAFAVVGSRLEKKEGGKGTVLLATVKGDVHDIGKNIVKVVTESYGFEVIDLGKDTPPECIVEAALRIQPLAVGLSALMTTTVRSMEETIAALKEAGVSAKIFVGGAVLNEETARQIGADYYTANALEFVKTLERLPK</sequence>
<dbReference type="InterPro" id="IPR006158">
    <property type="entry name" value="Cobalamin-bd"/>
</dbReference>
<dbReference type="InterPro" id="IPR050554">
    <property type="entry name" value="Met_Synthase/Corrinoid"/>
</dbReference>
<organism evidence="24 25">
    <name type="scientific">Candidatus Gallimonas intestinigallinarum</name>
    <dbReference type="NCBI Taxonomy" id="2838604"/>
    <lineage>
        <taxon>Bacteria</taxon>
        <taxon>Bacillati</taxon>
        <taxon>Bacillota</taxon>
        <taxon>Clostridia</taxon>
        <taxon>Candidatus Gallimonas</taxon>
    </lineage>
</organism>
<feature type="domain" description="B12-binding N-terminal" evidence="23">
    <location>
        <begin position="568"/>
        <end position="661"/>
    </location>
</feature>
<evidence type="ECO:0000313" key="25">
    <source>
        <dbReference type="Proteomes" id="UP000824044"/>
    </source>
</evidence>
<feature type="domain" description="Pterin-binding" evidence="21">
    <location>
        <begin position="301"/>
        <end position="550"/>
    </location>
</feature>
<dbReference type="InterPro" id="IPR036589">
    <property type="entry name" value="HCY_dom_sf"/>
</dbReference>
<evidence type="ECO:0000256" key="7">
    <source>
        <dbReference type="ARBA" id="ARBA00013998"/>
    </source>
</evidence>
<evidence type="ECO:0000256" key="16">
    <source>
        <dbReference type="ARBA" id="ARBA00023285"/>
    </source>
</evidence>
<protein>
    <recommendedName>
        <fullName evidence="7">Methionine synthase</fullName>
        <ecNumber evidence="6">2.1.1.13</ecNumber>
    </recommendedName>
    <alternativeName>
        <fullName evidence="18">5-methyltetrahydrofolate--homocysteine methyltransferase</fullName>
    </alternativeName>
</protein>
<dbReference type="NCBIfam" id="NF005719">
    <property type="entry name" value="PRK07535.1"/>
    <property type="match status" value="1"/>
</dbReference>
<dbReference type="PROSITE" id="PS50972">
    <property type="entry name" value="PTERIN_BINDING"/>
    <property type="match status" value="1"/>
</dbReference>
<dbReference type="GO" id="GO:0005829">
    <property type="term" value="C:cytosol"/>
    <property type="evidence" value="ECO:0007669"/>
    <property type="project" value="TreeGrafter"/>
</dbReference>
<evidence type="ECO:0000256" key="18">
    <source>
        <dbReference type="ARBA" id="ARBA00031040"/>
    </source>
</evidence>
<evidence type="ECO:0000256" key="13">
    <source>
        <dbReference type="ARBA" id="ARBA00022723"/>
    </source>
</evidence>
<feature type="binding site" evidence="19">
    <location>
        <position position="259"/>
    </location>
    <ligand>
        <name>Zn(2+)</name>
        <dbReference type="ChEBI" id="CHEBI:29105"/>
    </ligand>
</feature>
<dbReference type="GO" id="GO:0050667">
    <property type="term" value="P:homocysteine metabolic process"/>
    <property type="evidence" value="ECO:0007669"/>
    <property type="project" value="TreeGrafter"/>
</dbReference>
<keyword evidence="12" id="KW-0949">S-adenosyl-L-methionine</keyword>
<reference evidence="24" key="1">
    <citation type="journal article" date="2021" name="PeerJ">
        <title>Extensive microbial diversity within the chicken gut microbiome revealed by metagenomics and culture.</title>
        <authorList>
            <person name="Gilroy R."/>
            <person name="Ravi A."/>
            <person name="Getino M."/>
            <person name="Pursley I."/>
            <person name="Horton D.L."/>
            <person name="Alikhan N.F."/>
            <person name="Baker D."/>
            <person name="Gharbi K."/>
            <person name="Hall N."/>
            <person name="Watson M."/>
            <person name="Adriaenssens E.M."/>
            <person name="Foster-Nyarko E."/>
            <person name="Jarju S."/>
            <person name="Secka A."/>
            <person name="Antonio M."/>
            <person name="Oren A."/>
            <person name="Chaudhuri R.R."/>
            <person name="La Ragione R."/>
            <person name="Hildebrand F."/>
            <person name="Pallen M.J."/>
        </authorList>
    </citation>
    <scope>NUCLEOTIDE SEQUENCE</scope>
    <source>
        <strain evidence="24">CHK33-5263</strain>
    </source>
</reference>
<dbReference type="InterPro" id="IPR036594">
    <property type="entry name" value="Meth_synthase_dom"/>
</dbReference>
<evidence type="ECO:0000256" key="17">
    <source>
        <dbReference type="ARBA" id="ARBA00025552"/>
    </source>
</evidence>
<dbReference type="SUPFAM" id="SSF47644">
    <property type="entry name" value="Methionine synthase domain"/>
    <property type="match status" value="1"/>
</dbReference>
<proteinExistence type="inferred from homology"/>
<evidence type="ECO:0000259" key="23">
    <source>
        <dbReference type="PROSITE" id="PS51337"/>
    </source>
</evidence>
<dbReference type="Pfam" id="PF02574">
    <property type="entry name" value="S-methyl_trans"/>
    <property type="match status" value="1"/>
</dbReference>